<dbReference type="Proteomes" id="UP000604825">
    <property type="component" value="Unassembled WGS sequence"/>
</dbReference>
<feature type="region of interest" description="Disordered" evidence="6">
    <location>
        <begin position="17"/>
        <end position="37"/>
    </location>
</feature>
<dbReference type="SMART" id="SM00360">
    <property type="entry name" value="RRM"/>
    <property type="match status" value="1"/>
</dbReference>
<dbReference type="EMBL" id="CAJGYO010000008">
    <property type="protein sequence ID" value="CAD6251102.1"/>
    <property type="molecule type" value="Genomic_DNA"/>
</dbReference>
<dbReference type="Gene3D" id="1.25.40.10">
    <property type="entry name" value="Tetratricopeptide repeat domain"/>
    <property type="match status" value="2"/>
</dbReference>
<dbReference type="GO" id="GO:0003723">
    <property type="term" value="F:RNA binding"/>
    <property type="evidence" value="ECO:0007669"/>
    <property type="project" value="UniProtKB-UniRule"/>
</dbReference>
<dbReference type="InterPro" id="IPR000504">
    <property type="entry name" value="RRM_dom"/>
</dbReference>
<gene>
    <name evidence="8" type="ORF">NCGR_LOCUS34868</name>
</gene>
<evidence type="ECO:0000256" key="6">
    <source>
        <dbReference type="SAM" id="MobiDB-lite"/>
    </source>
</evidence>
<feature type="repeat" description="PPR" evidence="5">
    <location>
        <begin position="245"/>
        <end position="279"/>
    </location>
</feature>
<organism evidence="8 9">
    <name type="scientific">Miscanthus lutarioriparius</name>
    <dbReference type="NCBI Taxonomy" id="422564"/>
    <lineage>
        <taxon>Eukaryota</taxon>
        <taxon>Viridiplantae</taxon>
        <taxon>Streptophyta</taxon>
        <taxon>Embryophyta</taxon>
        <taxon>Tracheophyta</taxon>
        <taxon>Spermatophyta</taxon>
        <taxon>Magnoliopsida</taxon>
        <taxon>Liliopsida</taxon>
        <taxon>Poales</taxon>
        <taxon>Poaceae</taxon>
        <taxon>PACMAD clade</taxon>
        <taxon>Panicoideae</taxon>
        <taxon>Andropogonodae</taxon>
        <taxon>Andropogoneae</taxon>
        <taxon>Saccharinae</taxon>
        <taxon>Miscanthus</taxon>
    </lineage>
</organism>
<dbReference type="Pfam" id="PF00076">
    <property type="entry name" value="RRM_1"/>
    <property type="match status" value="1"/>
</dbReference>
<dbReference type="AlphaFoldDB" id="A0A811Q5C8"/>
<proteinExistence type="inferred from homology"/>
<accession>A0A811Q5C8</accession>
<evidence type="ECO:0000256" key="2">
    <source>
        <dbReference type="ARBA" id="ARBA00022737"/>
    </source>
</evidence>
<dbReference type="InterPro" id="IPR012677">
    <property type="entry name" value="Nucleotide-bd_a/b_plait_sf"/>
</dbReference>
<feature type="repeat" description="PPR" evidence="5">
    <location>
        <begin position="356"/>
        <end position="390"/>
    </location>
</feature>
<evidence type="ECO:0000256" key="1">
    <source>
        <dbReference type="ARBA" id="ARBA00007626"/>
    </source>
</evidence>
<dbReference type="InterPro" id="IPR011990">
    <property type="entry name" value="TPR-like_helical_dom_sf"/>
</dbReference>
<dbReference type="InterPro" id="IPR002885">
    <property type="entry name" value="PPR_rpt"/>
</dbReference>
<comment type="similarity">
    <text evidence="1">Belongs to the PPR family. P subfamily.</text>
</comment>
<keyword evidence="2" id="KW-0677">Repeat</keyword>
<dbReference type="OrthoDB" id="185373at2759"/>
<evidence type="ECO:0000256" key="4">
    <source>
        <dbReference type="PROSITE-ProRule" id="PRU00176"/>
    </source>
</evidence>
<evidence type="ECO:0000313" key="8">
    <source>
        <dbReference type="EMBL" id="CAD6251102.1"/>
    </source>
</evidence>
<dbReference type="Pfam" id="PF13812">
    <property type="entry name" value="PPR_3"/>
    <property type="match status" value="2"/>
</dbReference>
<feature type="repeat" description="PPR" evidence="5">
    <location>
        <begin position="280"/>
        <end position="314"/>
    </location>
</feature>
<dbReference type="InterPro" id="IPR035979">
    <property type="entry name" value="RBD_domain_sf"/>
</dbReference>
<dbReference type="NCBIfam" id="TIGR00756">
    <property type="entry name" value="PPR"/>
    <property type="match status" value="3"/>
</dbReference>
<dbReference type="PANTHER" id="PTHR47447">
    <property type="entry name" value="OS03G0856100 PROTEIN"/>
    <property type="match status" value="1"/>
</dbReference>
<dbReference type="PROSITE" id="PS50102">
    <property type="entry name" value="RRM"/>
    <property type="match status" value="1"/>
</dbReference>
<keyword evidence="3" id="KW-0809">Transit peptide</keyword>
<evidence type="ECO:0000259" key="7">
    <source>
        <dbReference type="PROSITE" id="PS50102"/>
    </source>
</evidence>
<feature type="domain" description="RRM" evidence="7">
    <location>
        <begin position="45"/>
        <end position="126"/>
    </location>
</feature>
<protein>
    <recommendedName>
        <fullName evidence="7">RRM domain-containing protein</fullName>
    </recommendedName>
</protein>
<evidence type="ECO:0000256" key="5">
    <source>
        <dbReference type="PROSITE-ProRule" id="PRU00708"/>
    </source>
</evidence>
<evidence type="ECO:0000313" key="9">
    <source>
        <dbReference type="Proteomes" id="UP000604825"/>
    </source>
</evidence>
<sequence>MTCAAAVVVAAPAAAATEAEEEAKRKEEEEEEAAALRQEDFRQKGKVFVGNLPLWAGKPEITEFFRQFGPLEKVELVRGHDDPERNVGFCFLYYGGDDPEAAAGLAVEVDGVEFRGKSLTVRLDDGRKGRARAEGRARWVEAGVAREARSPWHKGREDACREFRRVLESRPEDWQAVVSAFERIPKVVAPLIDHLSISITRPSDTKPHLQLDQTASMNNSVLLILIQVQSLSLVTFGNKLLHKPSRREFGLMVVYYAKRGDKHHARATFENMRARGIEPNAFVFTSLVHAYAVARDMRGAMSCIEEMKSEGLEMTVVTYSILIAGYGKTNDAHSSSLGRSADKLFKEAKTKLDNLNGIIYSNIIHAHCQSGNMDRAEELVHEMEEDGIDAPIDVYHSMMHGYTVVHDENKCLIVFERLKECGFKPSIISYGCLINLYVKD</sequence>
<dbReference type="PROSITE" id="PS51375">
    <property type="entry name" value="PPR"/>
    <property type="match status" value="3"/>
</dbReference>
<evidence type="ECO:0000256" key="3">
    <source>
        <dbReference type="ARBA" id="ARBA00022946"/>
    </source>
</evidence>
<name>A0A811Q5C8_9POAL</name>
<keyword evidence="9" id="KW-1185">Reference proteome</keyword>
<reference evidence="8" key="1">
    <citation type="submission" date="2020-10" db="EMBL/GenBank/DDBJ databases">
        <authorList>
            <person name="Han B."/>
            <person name="Lu T."/>
            <person name="Zhao Q."/>
            <person name="Huang X."/>
            <person name="Zhao Y."/>
        </authorList>
    </citation>
    <scope>NUCLEOTIDE SEQUENCE</scope>
</reference>
<dbReference type="PANTHER" id="PTHR47447:SF17">
    <property type="entry name" value="OS12G0638900 PROTEIN"/>
    <property type="match status" value="1"/>
</dbReference>
<dbReference type="Gene3D" id="3.30.70.330">
    <property type="match status" value="1"/>
</dbReference>
<keyword evidence="4" id="KW-0694">RNA-binding</keyword>
<dbReference type="CDD" id="cd00590">
    <property type="entry name" value="RRM_SF"/>
    <property type="match status" value="1"/>
</dbReference>
<dbReference type="SUPFAM" id="SSF54928">
    <property type="entry name" value="RNA-binding domain, RBD"/>
    <property type="match status" value="1"/>
</dbReference>
<comment type="caution">
    <text evidence="8">The sequence shown here is derived from an EMBL/GenBank/DDBJ whole genome shotgun (WGS) entry which is preliminary data.</text>
</comment>